<evidence type="ECO:0000313" key="2">
    <source>
        <dbReference type="EMBL" id="QHI68850.1"/>
    </source>
</evidence>
<accession>A0A6P1M2M7</accession>
<dbReference type="KEGG" id="taer:GT409_05090"/>
<keyword evidence="3" id="KW-1185">Reference proteome</keyword>
<evidence type="ECO:0000256" key="1">
    <source>
        <dbReference type="SAM" id="SignalP"/>
    </source>
</evidence>
<sequence>MRNRLKERVAAVVAVCFFSWAGSVMAVNYYDGTGDVSNGANWSDGAVSVPPTLGVITNTGNAWTGSNWNNMGVRQTGGYLYDAADNGLYLLNGAVYEIDDPRTDYASYTNLDVSGIFKIWTSTTAPTLRLLSGHVEMGSLHLITAPTIDIENGIFHVGSLTNVNPKANFNFLAGGTGVVVIDDMAGYAVGGIYINFESGNAGSFTLGGNIISAPPTSSSIAWLIANSRVSIDGVADTNISSYLITQNGDATTIAPNPYRDYETFIGQNDDSSAPVGALYVNANWADGSIPDGTTTGLIYKTQNVWFGTVAYDLAILQIDGTIVNGSEVALRGGSDGTSNTTTYVINDSDTDYASYTNLSLPTLTIWSHYSNPIDLSILSGHVDLDLLQLVAPGNGVISMKDGILHAGSITKGQSTVNMLAGGTGAIVFDSLDFAENSLETTLKLNFESGNQGSFTLGSISTNSSAAGTWEAMISNSRVSIDGVTSTSLSDFVIVSNGLSTTISLSSYYGYPKFIGQYANSENPSGGLTVDANWDGGVQPVGSRTGLLYTTANVWFGPIMSDLAVVQVGGTVYAAGEGDFGMRGGSDGTDYTSLYILDDPDTDYASYTNMNVPGTLTLWSQYDNSIQIDVLSGHAEAGTLKAVSGLTVSNRASKATISMKNGRFYVGTLDGGTVADERGWFEVNLDMLADGSGEIVFDTLNCTEIDGYLTGNFGINFETGNTGSITFGSKLTASGTESAAGIWAAMIANGQLSVDGVVETDSSLFTITQVGKASTIKLSDGSVQTPTEAYGSWISRFIVADSSMAADPDGDGQSNLAEYALYGDPSDPSTQGQGVTISVAEENGTNWFYYIHYERTDKTDAGLSYTPEAGSDLVNTNWSGSGLIEIGSGSGPVGFNAVTNRISMQDDAQQFMRVKIELQD</sequence>
<dbReference type="EMBL" id="CP047593">
    <property type="protein sequence ID" value="QHI68850.1"/>
    <property type="molecule type" value="Genomic_DNA"/>
</dbReference>
<dbReference type="RefSeq" id="WP_160627567.1">
    <property type="nucleotide sequence ID" value="NZ_CP047593.1"/>
</dbReference>
<evidence type="ECO:0000313" key="3">
    <source>
        <dbReference type="Proteomes" id="UP000464954"/>
    </source>
</evidence>
<proteinExistence type="predicted"/>
<gene>
    <name evidence="2" type="ORF">GT409_05090</name>
</gene>
<organism evidence="2 3">
    <name type="scientific">Tichowtungia aerotolerans</name>
    <dbReference type="NCBI Taxonomy" id="2697043"/>
    <lineage>
        <taxon>Bacteria</taxon>
        <taxon>Pseudomonadati</taxon>
        <taxon>Kiritimatiellota</taxon>
        <taxon>Tichowtungiia</taxon>
        <taxon>Tichowtungiales</taxon>
        <taxon>Tichowtungiaceae</taxon>
        <taxon>Tichowtungia</taxon>
    </lineage>
</organism>
<protein>
    <submittedName>
        <fullName evidence="2">Uncharacterized protein</fullName>
    </submittedName>
</protein>
<reference evidence="2 3" key="1">
    <citation type="submission" date="2020-01" db="EMBL/GenBank/DDBJ databases">
        <title>Ponticoccus aerotolerans gen. nov., sp. nov., an anaerobic bacterium and proposal of Ponticoccusceae fam. nov., Ponticoccusles ord. nov. and Ponticoccuse classis nov. in the phylum Kiritimatiellaeota.</title>
        <authorList>
            <person name="Zhou L.Y."/>
            <person name="Du Z.J."/>
        </authorList>
    </citation>
    <scope>NUCLEOTIDE SEQUENCE [LARGE SCALE GENOMIC DNA]</scope>
    <source>
        <strain evidence="2 3">S-5007</strain>
    </source>
</reference>
<keyword evidence="1" id="KW-0732">Signal</keyword>
<dbReference type="Proteomes" id="UP000464954">
    <property type="component" value="Chromosome"/>
</dbReference>
<feature type="signal peptide" evidence="1">
    <location>
        <begin position="1"/>
        <end position="26"/>
    </location>
</feature>
<feature type="chain" id="PRO_5026832394" evidence="1">
    <location>
        <begin position="27"/>
        <end position="919"/>
    </location>
</feature>
<name>A0A6P1M2M7_9BACT</name>
<dbReference type="AlphaFoldDB" id="A0A6P1M2M7"/>